<dbReference type="SUPFAM" id="SSF52047">
    <property type="entry name" value="RNI-like"/>
    <property type="match status" value="1"/>
</dbReference>
<sequence>MSSEPTFKLLNLASEIVAQVIAEVSDKKDLANLRLTCKTLEPYPRKELFKNVFVSPSKRHLPKWNSITQSDRIRCIPRETTIQTRPDDEREEYNEKDFQKAIAALSKFPNIDSLQIHFSYECRGSESDREWPILEETWQRKDMFERIFRAIKDRAADKNNRTIRKLTIENLQNYPHKDFTSSGLFHDVMCDLEELHLSTTQEYDEHVAELDCTRIELRTFPEHLCSAWLAPIASNLTTLSLYSYGDNWGCFPGYFDPSGISFPKLETLALGYYTLAHNNDIDWILNIQSLRKLILHNCMIVSSMYIFRKDLETWNVPIHDWDLRFKDSFRYKGVWSMFLDRISESLPNLSHFAFDYNGGSAYNMSARDACRARIFVQRYIGYSMATLPTPWPKPDEEGESWEEDGIEINPHKDNFDVDQESLRKLLSRLKRCGQ</sequence>
<dbReference type="PANTHER" id="PTHR42057:SF2">
    <property type="entry name" value="F-BOX DOMAIN PROTEIN (AFU_ORTHOLOGUE AFUA_4G00200)-RELATED"/>
    <property type="match status" value="1"/>
</dbReference>
<evidence type="ECO:0008006" key="3">
    <source>
        <dbReference type="Google" id="ProtNLM"/>
    </source>
</evidence>
<dbReference type="Proteomes" id="UP000244855">
    <property type="component" value="Unassembled WGS sequence"/>
</dbReference>
<organism evidence="1 2">
    <name type="scientific">Periconia macrospinosa</name>
    <dbReference type="NCBI Taxonomy" id="97972"/>
    <lineage>
        <taxon>Eukaryota</taxon>
        <taxon>Fungi</taxon>
        <taxon>Dikarya</taxon>
        <taxon>Ascomycota</taxon>
        <taxon>Pezizomycotina</taxon>
        <taxon>Dothideomycetes</taxon>
        <taxon>Pleosporomycetidae</taxon>
        <taxon>Pleosporales</taxon>
        <taxon>Massarineae</taxon>
        <taxon>Periconiaceae</taxon>
        <taxon>Periconia</taxon>
    </lineage>
</organism>
<reference evidence="1 2" key="1">
    <citation type="journal article" date="2018" name="Sci. Rep.">
        <title>Comparative genomics provides insights into the lifestyle and reveals functional heterogeneity of dark septate endophytic fungi.</title>
        <authorList>
            <person name="Knapp D.G."/>
            <person name="Nemeth J.B."/>
            <person name="Barry K."/>
            <person name="Hainaut M."/>
            <person name="Henrissat B."/>
            <person name="Johnson J."/>
            <person name="Kuo A."/>
            <person name="Lim J.H.P."/>
            <person name="Lipzen A."/>
            <person name="Nolan M."/>
            <person name="Ohm R.A."/>
            <person name="Tamas L."/>
            <person name="Grigoriev I.V."/>
            <person name="Spatafora J.W."/>
            <person name="Nagy L.G."/>
            <person name="Kovacs G.M."/>
        </authorList>
    </citation>
    <scope>NUCLEOTIDE SEQUENCE [LARGE SCALE GENOMIC DNA]</scope>
    <source>
        <strain evidence="1 2">DSE2036</strain>
    </source>
</reference>
<dbReference type="AlphaFoldDB" id="A0A2V1E1W1"/>
<keyword evidence="2" id="KW-1185">Reference proteome</keyword>
<evidence type="ECO:0000313" key="2">
    <source>
        <dbReference type="Proteomes" id="UP000244855"/>
    </source>
</evidence>
<accession>A0A2V1E1W1</accession>
<protein>
    <recommendedName>
        <fullName evidence="3">F-box domain-containing protein</fullName>
    </recommendedName>
</protein>
<proteinExistence type="predicted"/>
<dbReference type="OrthoDB" id="3140657at2759"/>
<dbReference type="InterPro" id="IPR032675">
    <property type="entry name" value="LRR_dom_sf"/>
</dbReference>
<dbReference type="PANTHER" id="PTHR42057">
    <property type="entry name" value="F-BOX DOMAIN PROTEIN (AFU_ORTHOLOGUE AFUA_4G00200)"/>
    <property type="match status" value="1"/>
</dbReference>
<dbReference type="EMBL" id="KZ805320">
    <property type="protein sequence ID" value="PVI04553.1"/>
    <property type="molecule type" value="Genomic_DNA"/>
</dbReference>
<gene>
    <name evidence="1" type="ORF">DM02DRAFT_585840</name>
</gene>
<evidence type="ECO:0000313" key="1">
    <source>
        <dbReference type="EMBL" id="PVI04553.1"/>
    </source>
</evidence>
<name>A0A2V1E1W1_9PLEO</name>
<dbReference type="Gene3D" id="3.80.10.10">
    <property type="entry name" value="Ribonuclease Inhibitor"/>
    <property type="match status" value="1"/>
</dbReference>